<sequence>MATLTSLIQALQQKVNNCITDPPLIEPLSDAQYSDGFNSAGQGAGWSTYQNFIIPQLRKLLEPLINSRDRISVLEIGPGPKSVLGYLPSHQRQQITRYTAFEPNEIFANKLENMLGYYGPHSSSPLPALESPPVVHHGPFLLDRNAANNITVSQKEKFDIILFCHSLYGMSPHHKYIAKALSLLVPLPTRGLVVVFHREESLDIDGLVCHHTASFPEGFLSIQDEDEVIDTFAPFVAGFAVRDDTTMGRAIRAEWRKMCRDMGRHHDDENYRDKLMFRAPEVVKVFTQHAAVGLPRLIKKVPAVKGAKTTKKPREARLHRPAAIVRPTNIKHVQECIRWAIEHNVSLTILNGGQTRQGVWSGVVAVDMGAFNQVEIIRGVEDTDGETTDEEYAGPLVVAGAGCSTGYVIHKAMKSGLTVPLGSRPGEGADAWLQGSIGHLARQYGLTCDAIVGAVLVKVDPTREVLCIGNVPKPFLPAGAVRAENESDLLWAVKGAGTNFGIVLSVVFRAYAAPKYSVRHWSVMLDKSSEQVCCQLRDFDKAVKELPHNCSVYAHTHGEGDQLRLSVAMTGVFTDTGKPTQAIANMQNLLGPGERHGVVDGINLFDITKVYLPGIHSVHGGKKMSLFTRSVFLKDVGSPQIAQIIVAALERRPSSSCYFRLLQGGGAARDVAADDTGFGSRDWDFACEVNSAWPSDGNGTETAISAVHWVYSVVTDLLPLSTGVCAAGLGPDPRDAALAAKVFVPNRPRLARLKRIFDPQNVLAYACPLPEDIPSEPRLIVVVTGKGGAGKDYCADRWACVFNRQRRIRVKVSNISENTEREYAIEAGVDPNRMLHDRVYRELHRPALTKFFEAQLRERPHLLKDHFLEAVIKAAHSDVDVLFVTGVRDEAPVAAFSHLVPGSRLIEVRVQASRKTRYIRRRLYPATETDADGNSVDPSENRPSFVFNNDETGDEMQVESFAELNLIPFFHEKLQRLERMVRVIPDFPRPGVKFRHVLDIAERRGGLALCTSLLQSHFNHADWTGVDVIVACEGGGVVFAAALAARVGVPLALIREEGKIPPPSVSVGGVVMNRDAITQSASVVVVGDVLASGATLCAVLEMLTRKCGARQADINVLVVAEFPMHRGRNLLRQRGFGGVCVQSLLVIGS</sequence>
<dbReference type="Gene3D" id="3.40.50.300">
    <property type="entry name" value="P-loop containing nucleotide triphosphate hydrolases"/>
    <property type="match status" value="1"/>
</dbReference>
<dbReference type="PROSITE" id="PS51387">
    <property type="entry name" value="FAD_PCMH"/>
    <property type="match status" value="1"/>
</dbReference>
<evidence type="ECO:0000313" key="7">
    <source>
        <dbReference type="Proteomes" id="UP001390339"/>
    </source>
</evidence>
<feature type="domain" description="FAD-binding PCMH-type" evidence="5">
    <location>
        <begin position="317"/>
        <end position="513"/>
    </location>
</feature>
<dbReference type="EMBL" id="JAPCWZ010000007">
    <property type="protein sequence ID" value="KAK8857231.1"/>
    <property type="molecule type" value="Genomic_DNA"/>
</dbReference>
<dbReference type="Pfam" id="PF00156">
    <property type="entry name" value="Pribosyltran"/>
    <property type="match status" value="1"/>
</dbReference>
<dbReference type="InterPro" id="IPR016169">
    <property type="entry name" value="FAD-bd_PCMH_sub2"/>
</dbReference>
<dbReference type="InterPro" id="IPR027417">
    <property type="entry name" value="P-loop_NTPase"/>
</dbReference>
<dbReference type="PANTHER" id="PTHR42973:SF25">
    <property type="entry name" value="PHOSPHOMEVALONATE KINASE"/>
    <property type="match status" value="1"/>
</dbReference>
<dbReference type="InterPro" id="IPR000836">
    <property type="entry name" value="PRTase_dom"/>
</dbReference>
<dbReference type="InterPro" id="IPR029057">
    <property type="entry name" value="PRTase-like"/>
</dbReference>
<reference evidence="6 7" key="1">
    <citation type="journal article" date="2024" name="IMA Fungus">
        <title>Apiospora arundinis, a panoply of carbohydrate-active enzymes and secondary metabolites.</title>
        <authorList>
            <person name="Sorensen T."/>
            <person name="Petersen C."/>
            <person name="Muurmann A.T."/>
            <person name="Christiansen J.V."/>
            <person name="Brundto M.L."/>
            <person name="Overgaard C.K."/>
            <person name="Boysen A.T."/>
            <person name="Wollenberg R.D."/>
            <person name="Larsen T.O."/>
            <person name="Sorensen J.L."/>
            <person name="Nielsen K.L."/>
            <person name="Sondergaard T.E."/>
        </authorList>
    </citation>
    <scope>NUCLEOTIDE SEQUENCE [LARGE SCALE GENOMIC DNA]</scope>
    <source>
        <strain evidence="6 7">AAU 773</strain>
    </source>
</reference>
<keyword evidence="7" id="KW-1185">Reference proteome</keyword>
<dbReference type="Gene3D" id="3.40.462.20">
    <property type="match status" value="1"/>
</dbReference>
<dbReference type="SUPFAM" id="SSF56176">
    <property type="entry name" value="FAD-binding/transporter-associated domain-like"/>
    <property type="match status" value="1"/>
</dbReference>
<dbReference type="Gene3D" id="3.40.50.2020">
    <property type="match status" value="1"/>
</dbReference>
<organism evidence="6 7">
    <name type="scientific">Apiospora arundinis</name>
    <dbReference type="NCBI Taxonomy" id="335852"/>
    <lineage>
        <taxon>Eukaryota</taxon>
        <taxon>Fungi</taxon>
        <taxon>Dikarya</taxon>
        <taxon>Ascomycota</taxon>
        <taxon>Pezizomycotina</taxon>
        <taxon>Sordariomycetes</taxon>
        <taxon>Xylariomycetidae</taxon>
        <taxon>Amphisphaeriales</taxon>
        <taxon>Apiosporaceae</taxon>
        <taxon>Apiospora</taxon>
    </lineage>
</organism>
<dbReference type="GO" id="GO:0016740">
    <property type="term" value="F:transferase activity"/>
    <property type="evidence" value="ECO:0007669"/>
    <property type="project" value="UniProtKB-KW"/>
</dbReference>
<dbReference type="SUPFAM" id="SSF53271">
    <property type="entry name" value="PRTase-like"/>
    <property type="match status" value="1"/>
</dbReference>
<dbReference type="InterPro" id="IPR036318">
    <property type="entry name" value="FAD-bd_PCMH-like_sf"/>
</dbReference>
<name>A0ABR2I4F3_9PEZI</name>
<dbReference type="SUPFAM" id="SSF53335">
    <property type="entry name" value="S-adenosyl-L-methionine-dependent methyltransferases"/>
    <property type="match status" value="1"/>
</dbReference>
<dbReference type="Gene3D" id="3.40.50.150">
    <property type="entry name" value="Vaccinia Virus protein VP39"/>
    <property type="match status" value="1"/>
</dbReference>
<evidence type="ECO:0000256" key="3">
    <source>
        <dbReference type="ARBA" id="ARBA00022827"/>
    </source>
</evidence>
<gene>
    <name evidence="6" type="ORF">PGQ11_013143</name>
</gene>
<dbReference type="InterPro" id="IPR050416">
    <property type="entry name" value="FAD-linked_Oxidoreductase"/>
</dbReference>
<proteinExistence type="inferred from homology"/>
<keyword evidence="6" id="KW-0808">Transferase</keyword>
<dbReference type="InterPro" id="IPR029063">
    <property type="entry name" value="SAM-dependent_MTases_sf"/>
</dbReference>
<dbReference type="Gene3D" id="3.30.465.10">
    <property type="match status" value="1"/>
</dbReference>
<accession>A0ABR2I4F3</accession>
<evidence type="ECO:0000256" key="2">
    <source>
        <dbReference type="ARBA" id="ARBA00022630"/>
    </source>
</evidence>
<keyword evidence="2" id="KW-0285">Flavoprotein</keyword>
<dbReference type="InterPro" id="IPR016166">
    <property type="entry name" value="FAD-bd_PCMH"/>
</dbReference>
<evidence type="ECO:0000256" key="1">
    <source>
        <dbReference type="ARBA" id="ARBA00005466"/>
    </source>
</evidence>
<keyword evidence="4" id="KW-0560">Oxidoreductase</keyword>
<dbReference type="PANTHER" id="PTHR42973">
    <property type="entry name" value="BINDING OXIDOREDUCTASE, PUTATIVE (AFU_ORTHOLOGUE AFUA_1G17690)-RELATED"/>
    <property type="match status" value="1"/>
</dbReference>
<dbReference type="InterPro" id="IPR005919">
    <property type="entry name" value="Pmev_kin_anim"/>
</dbReference>
<dbReference type="CDD" id="cd06223">
    <property type="entry name" value="PRTases_typeI"/>
    <property type="match status" value="1"/>
</dbReference>
<comment type="similarity">
    <text evidence="1">Belongs to the oxygen-dependent FAD-linked oxidoreductase family.</text>
</comment>
<dbReference type="Proteomes" id="UP001390339">
    <property type="component" value="Unassembled WGS sequence"/>
</dbReference>
<evidence type="ECO:0000256" key="4">
    <source>
        <dbReference type="ARBA" id="ARBA00023002"/>
    </source>
</evidence>
<evidence type="ECO:0000313" key="6">
    <source>
        <dbReference type="EMBL" id="KAK8857231.1"/>
    </source>
</evidence>
<comment type="caution">
    <text evidence="6">The sequence shown here is derived from an EMBL/GenBank/DDBJ whole genome shotgun (WGS) entry which is preliminary data.</text>
</comment>
<protein>
    <submittedName>
        <fullName evidence="6">Phosphoribosyl transferase domain protein</fullName>
    </submittedName>
</protein>
<dbReference type="Pfam" id="PF01565">
    <property type="entry name" value="FAD_binding_4"/>
    <property type="match status" value="1"/>
</dbReference>
<dbReference type="Pfam" id="PF04275">
    <property type="entry name" value="P-mevalo_kinase"/>
    <property type="match status" value="1"/>
</dbReference>
<evidence type="ECO:0000259" key="5">
    <source>
        <dbReference type="PROSITE" id="PS51387"/>
    </source>
</evidence>
<dbReference type="InterPro" id="IPR006094">
    <property type="entry name" value="Oxid_FAD_bind_N"/>
</dbReference>
<keyword evidence="3" id="KW-0274">FAD</keyword>